<proteinExistence type="predicted"/>
<name>U4R6N3_9FIRM</name>
<evidence type="ECO:0000259" key="2">
    <source>
        <dbReference type="Pfam" id="PF14238"/>
    </source>
</evidence>
<dbReference type="Proteomes" id="UP000016860">
    <property type="component" value="Unassembled WGS sequence"/>
</dbReference>
<evidence type="ECO:0000313" key="3">
    <source>
        <dbReference type="EMBL" id="EPR13730.1"/>
    </source>
</evidence>
<evidence type="ECO:0000256" key="1">
    <source>
        <dbReference type="SAM" id="Phobius"/>
    </source>
</evidence>
<dbReference type="RefSeq" id="WP_020814244.1">
    <property type="nucleotide sequence ID" value="NZ_ATAY01000015.1"/>
</dbReference>
<protein>
    <recommendedName>
        <fullName evidence="2">DUF4340 domain-containing protein</fullName>
    </recommendedName>
</protein>
<comment type="caution">
    <text evidence="3">The sequence shown here is derived from an EMBL/GenBank/DDBJ whole genome shotgun (WGS) entry which is preliminary data.</text>
</comment>
<gene>
    <name evidence="3" type="ORF">L323_03100</name>
</gene>
<dbReference type="OrthoDB" id="9768524at2"/>
<reference evidence="3 4" key="1">
    <citation type="journal article" date="2013" name="Genome Announc.">
        <title>Draft Genome Sequence of the Cellulolytic Bacterium Clostridium papyrosolvens C7 (ATCC 700395).</title>
        <authorList>
            <person name="Zepeda V."/>
            <person name="Dassa B."/>
            <person name="Borovok I."/>
            <person name="Lamed R."/>
            <person name="Bayer E.A."/>
            <person name="Cate J.H."/>
        </authorList>
    </citation>
    <scope>NUCLEOTIDE SEQUENCE [LARGE SCALE GENOMIC DNA]</scope>
    <source>
        <strain evidence="3 4">C7</strain>
    </source>
</reference>
<dbReference type="Pfam" id="PF14238">
    <property type="entry name" value="DUF4340"/>
    <property type="match status" value="1"/>
</dbReference>
<feature type="transmembrane region" description="Helical" evidence="1">
    <location>
        <begin position="7"/>
        <end position="24"/>
    </location>
</feature>
<accession>U4R6N3</accession>
<dbReference type="PATRIC" id="fig|1330534.3.peg.618"/>
<keyword evidence="1" id="KW-1133">Transmembrane helix</keyword>
<feature type="domain" description="DUF4340" evidence="2">
    <location>
        <begin position="76"/>
        <end position="259"/>
    </location>
</feature>
<keyword evidence="1" id="KW-0812">Transmembrane</keyword>
<dbReference type="AlphaFoldDB" id="U4R6N3"/>
<keyword evidence="1" id="KW-0472">Membrane</keyword>
<sequence>MKLYRNAIILVVVLGLLVGAYFFINNKKSGTTDPASQTTETAKSIKVMEIDSQKISSIEYSSPQGEFSIKKKGDTWVMDPAFELALDKNTVDNTVSSLADVEANKVVAENSDRLSDFGLDKPSVVKVVLSDGSSKELEVGDKSPTGEDVYVKVKGQPKIYTVGGYYEDMIKVSRGHFASKQILPVEATSIKKFEYKKDTKMQYSINIESESDMKIVAPIAEEADTTKISQLVQTVVQLEIKDIVEEKPSDLAKYGLDKPAYEVTYGNNTTTKTVLLGDKAGAGAEASSSSSEGNILYAKFPDANIVFTVDVSKLTFLDVGLKDVISPFVYIPNINDVNKVELSIDGKTTVSEIKTVEGKKEEDKFKVDGKDANMKDSNDKSLFKAFYQAMIGITFNKYQADLKPQGTPEITIKYYMKSDNKVVTVDFIPKDNNYYYAVKDGVYTNRLVLKNKFNEAEGVRDTLKKLEEAIDKVK</sequence>
<dbReference type="InterPro" id="IPR025641">
    <property type="entry name" value="DUF4340"/>
</dbReference>
<dbReference type="STRING" id="1330534.L323_03100"/>
<evidence type="ECO:0000313" key="4">
    <source>
        <dbReference type="Proteomes" id="UP000016860"/>
    </source>
</evidence>
<dbReference type="EMBL" id="ATAY01000015">
    <property type="protein sequence ID" value="EPR13730.1"/>
    <property type="molecule type" value="Genomic_DNA"/>
</dbReference>
<organism evidence="3 4">
    <name type="scientific">Ruminiclostridium papyrosolvens C7</name>
    <dbReference type="NCBI Taxonomy" id="1330534"/>
    <lineage>
        <taxon>Bacteria</taxon>
        <taxon>Bacillati</taxon>
        <taxon>Bacillota</taxon>
        <taxon>Clostridia</taxon>
        <taxon>Eubacteriales</taxon>
        <taxon>Oscillospiraceae</taxon>
        <taxon>Ruminiclostridium</taxon>
    </lineage>
</organism>